<dbReference type="Pfam" id="PF07714">
    <property type="entry name" value="PK_Tyr_Ser-Thr"/>
    <property type="match status" value="1"/>
</dbReference>
<dbReference type="Pfam" id="PF13855">
    <property type="entry name" value="LRR_8"/>
    <property type="match status" value="2"/>
</dbReference>
<evidence type="ECO:0000256" key="18">
    <source>
        <dbReference type="ARBA" id="ARBA00023180"/>
    </source>
</evidence>
<comment type="similarity">
    <text evidence="2">Belongs to the protein kinase superfamily. Ser/Thr protein kinase family.</text>
</comment>
<dbReference type="InterPro" id="IPR001245">
    <property type="entry name" value="Ser-Thr/Tyr_kinase_cat_dom"/>
</dbReference>
<proteinExistence type="inferred from homology"/>
<dbReference type="PROSITE" id="PS51450">
    <property type="entry name" value="LRR"/>
    <property type="match status" value="2"/>
</dbReference>
<comment type="subcellular location">
    <subcellularLocation>
        <location evidence="1">Cell membrane</location>
        <topology evidence="1">Single-pass type I membrane protein</topology>
    </subcellularLocation>
</comment>
<evidence type="ECO:0000313" key="24">
    <source>
        <dbReference type="Proteomes" id="UP000515211"/>
    </source>
</evidence>
<keyword evidence="18" id="KW-0325">Glycoprotein</keyword>
<dbReference type="Pfam" id="PF08263">
    <property type="entry name" value="LRRNT_2"/>
    <property type="match status" value="1"/>
</dbReference>
<evidence type="ECO:0000256" key="4">
    <source>
        <dbReference type="ARBA" id="ARBA00012513"/>
    </source>
</evidence>
<keyword evidence="6" id="KW-0723">Serine/threonine-protein kinase</keyword>
<dbReference type="InterPro" id="IPR050647">
    <property type="entry name" value="Plant_LRR-RLKs"/>
</dbReference>
<dbReference type="PRINTS" id="PR00019">
    <property type="entry name" value="LEURICHRPT"/>
</dbReference>
<reference evidence="24" key="1">
    <citation type="journal article" date="2016" name="Nat. Genet.">
        <title>The genome sequences of Arachis duranensis and Arachis ipaensis, the diploid ancestors of cultivated peanut.</title>
        <authorList>
            <person name="Bertioli D.J."/>
            <person name="Cannon S.B."/>
            <person name="Froenicke L."/>
            <person name="Huang G."/>
            <person name="Farmer A.D."/>
            <person name="Cannon E.K."/>
            <person name="Liu X."/>
            <person name="Gao D."/>
            <person name="Clevenger J."/>
            <person name="Dash S."/>
            <person name="Ren L."/>
            <person name="Moretzsohn M.C."/>
            <person name="Shirasawa K."/>
            <person name="Huang W."/>
            <person name="Vidigal B."/>
            <person name="Abernathy B."/>
            <person name="Chu Y."/>
            <person name="Niederhuth C.E."/>
            <person name="Umale P."/>
            <person name="Araujo A.C."/>
            <person name="Kozik A."/>
            <person name="Kim K.D."/>
            <person name="Burow M.D."/>
            <person name="Varshney R.K."/>
            <person name="Wang X."/>
            <person name="Zhang X."/>
            <person name="Barkley N."/>
            <person name="Guimaraes P.M."/>
            <person name="Isobe S."/>
            <person name="Guo B."/>
            <person name="Liao B."/>
            <person name="Stalker H.T."/>
            <person name="Schmitz R.J."/>
            <person name="Scheffler B.E."/>
            <person name="Leal-Bertioli S.C."/>
            <person name="Xun X."/>
            <person name="Jackson S.A."/>
            <person name="Michelmore R."/>
            <person name="Ozias-Akins P."/>
        </authorList>
    </citation>
    <scope>NUCLEOTIDE SEQUENCE [LARGE SCALE GENOMIC DNA]</scope>
    <source>
        <strain evidence="24">cv. V14167</strain>
    </source>
</reference>
<keyword evidence="9 22" id="KW-0812">Transmembrane</keyword>
<dbReference type="PANTHER" id="PTHR48056:SF18">
    <property type="entry name" value="NON-SPECIFIC SERINE_THREONINE PROTEIN KINASE"/>
    <property type="match status" value="1"/>
</dbReference>
<evidence type="ECO:0000256" key="19">
    <source>
        <dbReference type="ARBA" id="ARBA00047899"/>
    </source>
</evidence>
<name>A0A6P4CAX2_ARADU</name>
<dbReference type="SUPFAM" id="SSF52058">
    <property type="entry name" value="L domain-like"/>
    <property type="match status" value="3"/>
</dbReference>
<evidence type="ECO:0000256" key="9">
    <source>
        <dbReference type="ARBA" id="ARBA00022692"/>
    </source>
</evidence>
<dbReference type="GO" id="GO:0004674">
    <property type="term" value="F:protein serine/threonine kinase activity"/>
    <property type="evidence" value="ECO:0007669"/>
    <property type="project" value="UniProtKB-KW"/>
</dbReference>
<dbReference type="GO" id="GO:0033612">
    <property type="term" value="F:receptor serine/threonine kinase binding"/>
    <property type="evidence" value="ECO:0007669"/>
    <property type="project" value="TreeGrafter"/>
</dbReference>
<dbReference type="InterPro" id="IPR013210">
    <property type="entry name" value="LRR_N_plant-typ"/>
</dbReference>
<evidence type="ECO:0000259" key="23">
    <source>
        <dbReference type="PROSITE" id="PS50011"/>
    </source>
</evidence>
<keyword evidence="10" id="KW-0732">Signal</keyword>
<dbReference type="GO" id="GO:0005886">
    <property type="term" value="C:plasma membrane"/>
    <property type="evidence" value="ECO:0007669"/>
    <property type="project" value="UniProtKB-SubCell"/>
</dbReference>
<dbReference type="GO" id="GO:0005524">
    <property type="term" value="F:ATP binding"/>
    <property type="evidence" value="ECO:0007669"/>
    <property type="project" value="UniProtKB-UniRule"/>
</dbReference>
<dbReference type="Pfam" id="PF00560">
    <property type="entry name" value="LRR_1"/>
    <property type="match status" value="6"/>
</dbReference>
<dbReference type="InterPro" id="IPR000719">
    <property type="entry name" value="Prot_kinase_dom"/>
</dbReference>
<keyword evidence="12 21" id="KW-0547">Nucleotide-binding</keyword>
<evidence type="ECO:0000256" key="22">
    <source>
        <dbReference type="SAM" id="Phobius"/>
    </source>
</evidence>
<keyword evidence="8" id="KW-0808">Transferase</keyword>
<evidence type="ECO:0000256" key="15">
    <source>
        <dbReference type="ARBA" id="ARBA00022989"/>
    </source>
</evidence>
<comment type="similarity">
    <text evidence="3">Belongs to the RLP family.</text>
</comment>
<dbReference type="InterPro" id="IPR011009">
    <property type="entry name" value="Kinase-like_dom_sf"/>
</dbReference>
<feature type="domain" description="Protein kinase" evidence="23">
    <location>
        <begin position="797"/>
        <end position="1073"/>
    </location>
</feature>
<dbReference type="RefSeq" id="XP_015948150.1">
    <property type="nucleotide sequence ID" value="XM_016092664.3"/>
</dbReference>
<dbReference type="InterPro" id="IPR008271">
    <property type="entry name" value="Ser/Thr_kinase_AS"/>
</dbReference>
<dbReference type="FunFam" id="3.80.10.10:FF:000213">
    <property type="entry name" value="Tyrosine-sulfated glycopeptide receptor 1"/>
    <property type="match status" value="1"/>
</dbReference>
<evidence type="ECO:0000256" key="3">
    <source>
        <dbReference type="ARBA" id="ARBA00009592"/>
    </source>
</evidence>
<evidence type="ECO:0000313" key="25">
    <source>
        <dbReference type="RefSeq" id="XP_015948150.1"/>
    </source>
</evidence>
<evidence type="ECO:0000256" key="6">
    <source>
        <dbReference type="ARBA" id="ARBA00022527"/>
    </source>
</evidence>
<evidence type="ECO:0000256" key="14">
    <source>
        <dbReference type="ARBA" id="ARBA00022840"/>
    </source>
</evidence>
<accession>A0A6P4CAX2</accession>
<keyword evidence="7" id="KW-0433">Leucine-rich repeat</keyword>
<dbReference type="PROSITE" id="PS50011">
    <property type="entry name" value="PROTEIN_KINASE_DOM"/>
    <property type="match status" value="1"/>
</dbReference>
<evidence type="ECO:0000256" key="16">
    <source>
        <dbReference type="ARBA" id="ARBA00023136"/>
    </source>
</evidence>
<keyword evidence="16 22" id="KW-0472">Membrane</keyword>
<dbReference type="InterPro" id="IPR001611">
    <property type="entry name" value="Leu-rich_rpt"/>
</dbReference>
<sequence>MTQASCFNLMVSVIVLPLILSLFLIHQVSCCNKNDRDSLLALYGNISISSTHASLNWSNSSDCCKWEGITCDLDLRVTHLELPFRGLFGRISPSLTGLEGLSYLNLSHNQLSGNLPDHLYQLFDHLLVLDLSYNRLSGELPESPFVDSNKTSNRNTNTSVVIQEIDLSSNLFNGTLKHSLIQHIAAGGNLVYFNVSNNSFTGQIPTSLFCINDHNSSALRFLDFSYNDFGDTIQPGLGACSKLEKFRAGFNELTGNLPVDVFDAVSLTEISLPRNKLGGTIDNGIVRLTNLTVLELYSNNLIGKIPPRIGELIKLQSLLLHVNNLTGTLPQSMMNCANLLVLNLRVNLLEGNLSAFNFSRFLKLTTLDLGNNNFSGILPPTLYACKNLTAVRLAFNNLEGQISHEIVGLQSLSFLAVSRNQLQNITGALRILTGLKELKTLMLSKNFFYEKLPSDVDIADTGGFQKLQVLGLGGCSFTGEIPGWLVNLTKLEVLDLSFNEISGSIPPWLGTLPQLFYLDLSVNHLTGIFPIELTRLPALISQQANDKVERAYLELPVFADANNVSQMQYNQLSNLPPVMYLGRNRLSGSIPIEIGNLKVLHQLDLKSNNFSGNIPSEISSLVNLEKLDLSGNHLSGEIPDSLKVLHFLSFFSVANNNLQGRIPTGGQFDTFSSSSFEGNAQLCGTVIQRSCPTQQNSNSTEAHRGTNRKIILGLIIAVCFGTGCIMTVLTLWILSKRRINPGEDHDKIELGSVSPYSNSGVHPEVDKEASLVVLFPNKANETKDLTIFEILKATENFSQANIIGCGGFGLVYKATLPNGITLAIKKLSGDLGLMEREFKAEVEALSTAQHENLVALQGYCVHDGFRLLMYTYMENGSLDYWLHEKADGASQLDWPTRLKIARGASCGLAYLHQICEPHIVHRDIKSSNILLDEKFEAHVADFGLSRLILPYQTHVTTELVGTLGYIPPEYGQAWVATLRGDVYSFGVVMLELLTGRRPVDVCKPKMSRELVAWVQQMRIEGKEDQVFDPLLRGKGYEAEMLQVLDVACMCVSHNPFKRPSIREVVEWLKNVGLSKRTT</sequence>
<dbReference type="FunFam" id="3.80.10.10:FF:000403">
    <property type="entry name" value="Receptor-like protein 2"/>
    <property type="match status" value="1"/>
</dbReference>
<dbReference type="FunFam" id="1.10.510.10:FF:000309">
    <property type="entry name" value="Leucine-rich repeat receptor-like protein kinase"/>
    <property type="match status" value="1"/>
</dbReference>
<dbReference type="SUPFAM" id="SSF56112">
    <property type="entry name" value="Protein kinase-like (PK-like)"/>
    <property type="match status" value="1"/>
</dbReference>
<dbReference type="Gene3D" id="1.10.510.10">
    <property type="entry name" value="Transferase(Phosphotransferase) domain 1"/>
    <property type="match status" value="1"/>
</dbReference>
<comment type="catalytic activity">
    <reaction evidence="19">
        <text>L-threonyl-[protein] + ATP = O-phospho-L-threonyl-[protein] + ADP + H(+)</text>
        <dbReference type="Rhea" id="RHEA:46608"/>
        <dbReference type="Rhea" id="RHEA-COMP:11060"/>
        <dbReference type="Rhea" id="RHEA-COMP:11605"/>
        <dbReference type="ChEBI" id="CHEBI:15378"/>
        <dbReference type="ChEBI" id="CHEBI:30013"/>
        <dbReference type="ChEBI" id="CHEBI:30616"/>
        <dbReference type="ChEBI" id="CHEBI:61977"/>
        <dbReference type="ChEBI" id="CHEBI:456216"/>
        <dbReference type="EC" id="2.7.11.1"/>
    </reaction>
</comment>
<evidence type="ECO:0000256" key="11">
    <source>
        <dbReference type="ARBA" id="ARBA00022737"/>
    </source>
</evidence>
<dbReference type="Gene3D" id="3.80.10.10">
    <property type="entry name" value="Ribonuclease Inhibitor"/>
    <property type="match status" value="4"/>
</dbReference>
<dbReference type="AlphaFoldDB" id="A0A6P4CAX2"/>
<feature type="transmembrane region" description="Helical" evidence="22">
    <location>
        <begin position="710"/>
        <end position="734"/>
    </location>
</feature>
<evidence type="ECO:0000256" key="2">
    <source>
        <dbReference type="ARBA" id="ARBA00008684"/>
    </source>
</evidence>
<evidence type="ECO:0000256" key="12">
    <source>
        <dbReference type="ARBA" id="ARBA00022741"/>
    </source>
</evidence>
<feature type="transmembrane region" description="Helical" evidence="22">
    <location>
        <begin position="7"/>
        <end position="26"/>
    </location>
</feature>
<keyword evidence="11" id="KW-0677">Repeat</keyword>
<comment type="catalytic activity">
    <reaction evidence="20">
        <text>L-seryl-[protein] + ATP = O-phospho-L-seryl-[protein] + ADP + H(+)</text>
        <dbReference type="Rhea" id="RHEA:17989"/>
        <dbReference type="Rhea" id="RHEA-COMP:9863"/>
        <dbReference type="Rhea" id="RHEA-COMP:11604"/>
        <dbReference type="ChEBI" id="CHEBI:15378"/>
        <dbReference type="ChEBI" id="CHEBI:29999"/>
        <dbReference type="ChEBI" id="CHEBI:30616"/>
        <dbReference type="ChEBI" id="CHEBI:83421"/>
        <dbReference type="ChEBI" id="CHEBI:456216"/>
        <dbReference type="EC" id="2.7.11.1"/>
    </reaction>
</comment>
<organism evidence="24 25">
    <name type="scientific">Arachis duranensis</name>
    <name type="common">Wild peanut</name>
    <dbReference type="NCBI Taxonomy" id="130453"/>
    <lineage>
        <taxon>Eukaryota</taxon>
        <taxon>Viridiplantae</taxon>
        <taxon>Streptophyta</taxon>
        <taxon>Embryophyta</taxon>
        <taxon>Tracheophyta</taxon>
        <taxon>Spermatophyta</taxon>
        <taxon>Magnoliopsida</taxon>
        <taxon>eudicotyledons</taxon>
        <taxon>Gunneridae</taxon>
        <taxon>Pentapetalae</taxon>
        <taxon>rosids</taxon>
        <taxon>fabids</taxon>
        <taxon>Fabales</taxon>
        <taxon>Fabaceae</taxon>
        <taxon>Papilionoideae</taxon>
        <taxon>50 kb inversion clade</taxon>
        <taxon>dalbergioids sensu lato</taxon>
        <taxon>Dalbergieae</taxon>
        <taxon>Pterocarpus clade</taxon>
        <taxon>Arachis</taxon>
    </lineage>
</organism>
<reference evidence="25" key="2">
    <citation type="submission" date="2025-08" db="UniProtKB">
        <authorList>
            <consortium name="RefSeq"/>
        </authorList>
    </citation>
    <scope>IDENTIFICATION</scope>
    <source>
        <tissue evidence="25">Whole plant</tissue>
    </source>
</reference>
<dbReference type="KEGG" id="adu:107473121"/>
<evidence type="ECO:0000256" key="17">
    <source>
        <dbReference type="ARBA" id="ARBA00023170"/>
    </source>
</evidence>
<dbReference type="InterPro" id="IPR032675">
    <property type="entry name" value="LRR_dom_sf"/>
</dbReference>
<evidence type="ECO:0000256" key="20">
    <source>
        <dbReference type="ARBA" id="ARBA00048679"/>
    </source>
</evidence>
<evidence type="ECO:0000256" key="21">
    <source>
        <dbReference type="PROSITE-ProRule" id="PRU10141"/>
    </source>
</evidence>
<evidence type="ECO:0000256" key="7">
    <source>
        <dbReference type="ARBA" id="ARBA00022614"/>
    </source>
</evidence>
<gene>
    <name evidence="25" type="primary">LOC107473121</name>
</gene>
<keyword evidence="14 21" id="KW-0067">ATP-binding</keyword>
<evidence type="ECO:0000256" key="10">
    <source>
        <dbReference type="ARBA" id="ARBA00022729"/>
    </source>
</evidence>
<keyword evidence="24" id="KW-1185">Reference proteome</keyword>
<dbReference type="Proteomes" id="UP000515211">
    <property type="component" value="Chromosome 2"/>
</dbReference>
<dbReference type="SMART" id="SM00369">
    <property type="entry name" value="LRR_TYP"/>
    <property type="match status" value="8"/>
</dbReference>
<keyword evidence="15 22" id="KW-1133">Transmembrane helix</keyword>
<keyword evidence="17 25" id="KW-0675">Receptor</keyword>
<dbReference type="InterPro" id="IPR017441">
    <property type="entry name" value="Protein_kinase_ATP_BS"/>
</dbReference>
<dbReference type="InterPro" id="IPR003591">
    <property type="entry name" value="Leu-rich_rpt_typical-subtyp"/>
</dbReference>
<dbReference type="EC" id="2.7.11.1" evidence="4"/>
<evidence type="ECO:0000256" key="1">
    <source>
        <dbReference type="ARBA" id="ARBA00004251"/>
    </source>
</evidence>
<dbReference type="PANTHER" id="PTHR48056">
    <property type="entry name" value="LRR RECEPTOR-LIKE SERINE/THREONINE-PROTEIN KINASE-RELATED"/>
    <property type="match status" value="1"/>
</dbReference>
<evidence type="ECO:0000256" key="13">
    <source>
        <dbReference type="ARBA" id="ARBA00022777"/>
    </source>
</evidence>
<dbReference type="GeneID" id="107473121"/>
<feature type="binding site" evidence="21">
    <location>
        <position position="826"/>
    </location>
    <ligand>
        <name>ATP</name>
        <dbReference type="ChEBI" id="CHEBI:30616"/>
    </ligand>
</feature>
<evidence type="ECO:0000256" key="8">
    <source>
        <dbReference type="ARBA" id="ARBA00022679"/>
    </source>
</evidence>
<dbReference type="PROSITE" id="PS00107">
    <property type="entry name" value="PROTEIN_KINASE_ATP"/>
    <property type="match status" value="1"/>
</dbReference>
<dbReference type="SMART" id="SM00220">
    <property type="entry name" value="S_TKc"/>
    <property type="match status" value="1"/>
</dbReference>
<keyword evidence="13" id="KW-0418">Kinase</keyword>
<protein>
    <recommendedName>
        <fullName evidence="4">non-specific serine/threonine protein kinase</fullName>
        <ecNumber evidence="4">2.7.11.1</ecNumber>
    </recommendedName>
</protein>
<dbReference type="OrthoDB" id="647974at2759"/>
<dbReference type="PROSITE" id="PS00108">
    <property type="entry name" value="PROTEIN_KINASE_ST"/>
    <property type="match status" value="1"/>
</dbReference>
<evidence type="ECO:0000256" key="5">
    <source>
        <dbReference type="ARBA" id="ARBA00022475"/>
    </source>
</evidence>
<dbReference type="FunFam" id="3.80.10.10:FF:000041">
    <property type="entry name" value="LRR receptor-like serine/threonine-protein kinase ERECTA"/>
    <property type="match status" value="1"/>
</dbReference>
<keyword evidence="5" id="KW-1003">Cell membrane</keyword>
<dbReference type="Gene3D" id="3.30.200.20">
    <property type="entry name" value="Phosphorylase Kinase, domain 1"/>
    <property type="match status" value="1"/>
</dbReference>